<accession>A0A7X8C3J5</accession>
<reference evidence="1 2" key="1">
    <citation type="journal article" date="2020" name="Biotechnol. Biofuels">
        <title>New insights from the biogas microbiome by comprehensive genome-resolved metagenomics of nearly 1600 species originating from multiple anaerobic digesters.</title>
        <authorList>
            <person name="Campanaro S."/>
            <person name="Treu L."/>
            <person name="Rodriguez-R L.M."/>
            <person name="Kovalovszki A."/>
            <person name="Ziels R.M."/>
            <person name="Maus I."/>
            <person name="Zhu X."/>
            <person name="Kougias P.G."/>
            <person name="Basile A."/>
            <person name="Luo G."/>
            <person name="Schluter A."/>
            <person name="Konstantinidis K.T."/>
            <person name="Angelidaki I."/>
        </authorList>
    </citation>
    <scope>NUCLEOTIDE SEQUENCE [LARGE SCALE GENOMIC DNA]</scope>
    <source>
        <strain evidence="1">AS23ysBPME_34</strain>
    </source>
</reference>
<comment type="caution">
    <text evidence="1">The sequence shown here is derived from an EMBL/GenBank/DDBJ whole genome shotgun (WGS) entry which is preliminary data.</text>
</comment>
<dbReference type="Proteomes" id="UP000541058">
    <property type="component" value="Unassembled WGS sequence"/>
</dbReference>
<name>A0A7X8C3J5_9LACT</name>
<organism evidence="1 2">
    <name type="scientific">Globicatella sulfidifaciens</name>
    <dbReference type="NCBI Taxonomy" id="136093"/>
    <lineage>
        <taxon>Bacteria</taxon>
        <taxon>Bacillati</taxon>
        <taxon>Bacillota</taxon>
        <taxon>Bacilli</taxon>
        <taxon>Lactobacillales</taxon>
        <taxon>Aerococcaceae</taxon>
        <taxon>Globicatella</taxon>
    </lineage>
</organism>
<protein>
    <submittedName>
        <fullName evidence="1">Uncharacterized protein</fullName>
    </submittedName>
</protein>
<dbReference type="RefSeq" id="WP_276647973.1">
    <property type="nucleotide sequence ID" value="NZ_JAAYSM010000176.1"/>
</dbReference>
<evidence type="ECO:0000313" key="1">
    <source>
        <dbReference type="EMBL" id="NLJ18318.1"/>
    </source>
</evidence>
<gene>
    <name evidence="1" type="ORF">GX355_05605</name>
</gene>
<dbReference type="AlphaFoldDB" id="A0A7X8C3J5"/>
<proteinExistence type="predicted"/>
<sequence length="46" mass="5370">MDVSYEFKRLDEITDHFSTPKDACQTYDAVIEFLKEASYLHNELVG</sequence>
<evidence type="ECO:0000313" key="2">
    <source>
        <dbReference type="Proteomes" id="UP000541058"/>
    </source>
</evidence>
<dbReference type="EMBL" id="JAAYSM010000176">
    <property type="protein sequence ID" value="NLJ18318.1"/>
    <property type="molecule type" value="Genomic_DNA"/>
</dbReference>